<reference evidence="3" key="1">
    <citation type="journal article" date="2019" name="Int. J. Syst. Evol. Microbiol.">
        <title>The Global Catalogue of Microorganisms (GCM) 10K type strain sequencing project: providing services to taxonomists for standard genome sequencing and annotation.</title>
        <authorList>
            <consortium name="The Broad Institute Genomics Platform"/>
            <consortium name="The Broad Institute Genome Sequencing Center for Infectious Disease"/>
            <person name="Wu L."/>
            <person name="Ma J."/>
        </authorList>
    </citation>
    <scope>NUCLEOTIDE SEQUENCE [LARGE SCALE GENOMIC DNA]</scope>
    <source>
        <strain evidence="3">XZYJ18</strain>
    </source>
</reference>
<dbReference type="EMBL" id="JBHSKG010000001">
    <property type="protein sequence ID" value="MFC5136742.1"/>
    <property type="molecule type" value="Genomic_DNA"/>
</dbReference>
<dbReference type="RefSeq" id="WP_378018982.1">
    <property type="nucleotide sequence ID" value="NZ_JBHSKG010000001.1"/>
</dbReference>
<evidence type="ECO:0000313" key="3">
    <source>
        <dbReference type="Proteomes" id="UP001596175"/>
    </source>
</evidence>
<sequence>MTNDRSCDQRDDDPGAGHDAIDRDEVTRLFAAALQGDRCAEAALNLLGGFDNIAHRATIALAAAGPNLEEPPPSMVLASIDRTLAALRVHRPSS</sequence>
<protein>
    <submittedName>
        <fullName evidence="2">Uncharacterized protein</fullName>
    </submittedName>
</protein>
<accession>A0ABV9Z957</accession>
<gene>
    <name evidence="2" type="ORF">ACFPK1_00730</name>
</gene>
<dbReference type="Proteomes" id="UP001596175">
    <property type="component" value="Unassembled WGS sequence"/>
</dbReference>
<evidence type="ECO:0000256" key="1">
    <source>
        <dbReference type="SAM" id="MobiDB-lite"/>
    </source>
</evidence>
<comment type="caution">
    <text evidence="2">The sequence shown here is derived from an EMBL/GenBank/DDBJ whole genome shotgun (WGS) entry which is preliminary data.</text>
</comment>
<feature type="region of interest" description="Disordered" evidence="1">
    <location>
        <begin position="1"/>
        <end position="21"/>
    </location>
</feature>
<proteinExistence type="predicted"/>
<evidence type="ECO:0000313" key="2">
    <source>
        <dbReference type="EMBL" id="MFC5136742.1"/>
    </source>
</evidence>
<keyword evidence="3" id="KW-1185">Reference proteome</keyword>
<organism evidence="2 3">
    <name type="scientific">Actinomycetospora rhizophila</name>
    <dbReference type="NCBI Taxonomy" id="1416876"/>
    <lineage>
        <taxon>Bacteria</taxon>
        <taxon>Bacillati</taxon>
        <taxon>Actinomycetota</taxon>
        <taxon>Actinomycetes</taxon>
        <taxon>Pseudonocardiales</taxon>
        <taxon>Pseudonocardiaceae</taxon>
        <taxon>Actinomycetospora</taxon>
    </lineage>
</organism>
<name>A0ABV9Z957_9PSEU</name>